<sequence>MNESDAEDEHDNQDEQEEQEDQEESLKLEDQRRQRIHSCRVADIRKMSAIGDFIWRDGIERVYLAKDGNLPLFCLASAALSDEGVTRLHSIVRDTLRTSGNRAFEIFNEAEKVVLVDEGMEAVAREYDAVDNAELRREIMVIKLKKNNFDKGEDPDATVFVHEYPHLDDYEVWVKRFSTHRGKELEVEIAALGARAIQLVLLAKDKNIQLGMNGSALKQVFDLHVSHCNELRRQVAEAEDRLGQSSTVPRADTPNVDIFDSDASGEDEEESDSDATLNQLLTQQRRITGATSVIGKKRGVTHQSTGRKKSKGETKQLREAEIEEYKKEATESIAAKSNTSFGIVSKDTWVKFYDLAFETDLFEKNRQIFDDFIGHKIITVATDHNIIRRAIAELNAHETMVANKSLEESVAGSDELVNHGPVARSMSAPPK</sequence>
<feature type="region of interest" description="Disordered" evidence="1">
    <location>
        <begin position="237"/>
        <end position="274"/>
    </location>
</feature>
<reference evidence="3" key="1">
    <citation type="journal article" date="2009" name="Nature">
        <title>Genome sequence and analysis of the Irish potato famine pathogen Phytophthora infestans.</title>
        <authorList>
            <consortium name="The Broad Institute Genome Sequencing Platform"/>
            <person name="Haas B.J."/>
            <person name="Kamoun S."/>
            <person name="Zody M.C."/>
            <person name="Jiang R.H."/>
            <person name="Handsaker R.E."/>
            <person name="Cano L.M."/>
            <person name="Grabherr M."/>
            <person name="Kodira C.D."/>
            <person name="Raffaele S."/>
            <person name="Torto-Alalibo T."/>
            <person name="Bozkurt T.O."/>
            <person name="Ah-Fong A.M."/>
            <person name="Alvarado L."/>
            <person name="Anderson V.L."/>
            <person name="Armstrong M.R."/>
            <person name="Avrova A."/>
            <person name="Baxter L."/>
            <person name="Beynon J."/>
            <person name="Boevink P.C."/>
            <person name="Bollmann S.R."/>
            <person name="Bos J.I."/>
            <person name="Bulone V."/>
            <person name="Cai G."/>
            <person name="Cakir C."/>
            <person name="Carrington J.C."/>
            <person name="Chawner M."/>
            <person name="Conti L."/>
            <person name="Costanzo S."/>
            <person name="Ewan R."/>
            <person name="Fahlgren N."/>
            <person name="Fischbach M.A."/>
            <person name="Fugelstad J."/>
            <person name="Gilroy E.M."/>
            <person name="Gnerre S."/>
            <person name="Green P.J."/>
            <person name="Grenville-Briggs L.J."/>
            <person name="Griffith J."/>
            <person name="Grunwald N.J."/>
            <person name="Horn K."/>
            <person name="Horner N.R."/>
            <person name="Hu C.H."/>
            <person name="Huitema E."/>
            <person name="Jeong D.H."/>
            <person name="Jones A.M."/>
            <person name="Jones J.D."/>
            <person name="Jones R.W."/>
            <person name="Karlsson E.K."/>
            <person name="Kunjeti S.G."/>
            <person name="Lamour K."/>
            <person name="Liu Z."/>
            <person name="Ma L."/>
            <person name="Maclean D."/>
            <person name="Chibucos M.C."/>
            <person name="McDonald H."/>
            <person name="McWalters J."/>
            <person name="Meijer H.J."/>
            <person name="Morgan W."/>
            <person name="Morris P.F."/>
            <person name="Munro C.A."/>
            <person name="O'Neill K."/>
            <person name="Ospina-Giraldo M."/>
            <person name="Pinzon A."/>
            <person name="Pritchard L."/>
            <person name="Ramsahoye B."/>
            <person name="Ren Q."/>
            <person name="Restrepo S."/>
            <person name="Roy S."/>
            <person name="Sadanandom A."/>
            <person name="Savidor A."/>
            <person name="Schornack S."/>
            <person name="Schwartz D.C."/>
            <person name="Schumann U.D."/>
            <person name="Schwessinger B."/>
            <person name="Seyer L."/>
            <person name="Sharpe T."/>
            <person name="Silvar C."/>
            <person name="Song J."/>
            <person name="Studholme D.J."/>
            <person name="Sykes S."/>
            <person name="Thines M."/>
            <person name="van de Vondervoort P.J."/>
            <person name="Phuntumart V."/>
            <person name="Wawra S."/>
            <person name="Weide R."/>
            <person name="Win J."/>
            <person name="Young C."/>
            <person name="Zhou S."/>
            <person name="Fry W."/>
            <person name="Meyers B.C."/>
            <person name="van West P."/>
            <person name="Ristaino J."/>
            <person name="Govers F."/>
            <person name="Birch P.R."/>
            <person name="Whisson S.C."/>
            <person name="Judelson H.S."/>
            <person name="Nusbaum C."/>
        </authorList>
    </citation>
    <scope>NUCLEOTIDE SEQUENCE [LARGE SCALE GENOMIC DNA]</scope>
    <source>
        <strain evidence="3">T30-4</strain>
    </source>
</reference>
<organism evidence="2 3">
    <name type="scientific">Phytophthora infestans (strain T30-4)</name>
    <name type="common">Potato late blight agent</name>
    <dbReference type="NCBI Taxonomy" id="403677"/>
    <lineage>
        <taxon>Eukaryota</taxon>
        <taxon>Sar</taxon>
        <taxon>Stramenopiles</taxon>
        <taxon>Oomycota</taxon>
        <taxon>Peronosporomycetes</taxon>
        <taxon>Peronosporales</taxon>
        <taxon>Peronosporaceae</taxon>
        <taxon>Phytophthora</taxon>
    </lineage>
</organism>
<protein>
    <submittedName>
        <fullName evidence="2">Uncharacterized protein</fullName>
    </submittedName>
</protein>
<feature type="compositionally biased region" description="Acidic residues" evidence="1">
    <location>
        <begin position="259"/>
        <end position="273"/>
    </location>
</feature>
<dbReference type="AlphaFoldDB" id="D0NXI9"/>
<dbReference type="Proteomes" id="UP000006643">
    <property type="component" value="Unassembled WGS sequence"/>
</dbReference>
<evidence type="ECO:0000256" key="1">
    <source>
        <dbReference type="SAM" id="MobiDB-lite"/>
    </source>
</evidence>
<evidence type="ECO:0000313" key="2">
    <source>
        <dbReference type="EMBL" id="EEY67789.1"/>
    </source>
</evidence>
<dbReference type="EMBL" id="DS028182">
    <property type="protein sequence ID" value="EEY67789.1"/>
    <property type="molecule type" value="Genomic_DNA"/>
</dbReference>
<proteinExistence type="predicted"/>
<gene>
    <name evidence="2" type="ORF">PITG_18020</name>
</gene>
<dbReference type="KEGG" id="pif:PITG_18020"/>
<dbReference type="HOGENOM" id="CLU_636913_0_0_1"/>
<feature type="region of interest" description="Disordered" evidence="1">
    <location>
        <begin position="1"/>
        <end position="31"/>
    </location>
</feature>
<feature type="region of interest" description="Disordered" evidence="1">
    <location>
        <begin position="292"/>
        <end position="317"/>
    </location>
</feature>
<keyword evidence="3" id="KW-1185">Reference proteome</keyword>
<accession>D0NXI9</accession>
<dbReference type="GeneID" id="9463906"/>
<feature type="compositionally biased region" description="Acidic residues" evidence="1">
    <location>
        <begin position="1"/>
        <end position="23"/>
    </location>
</feature>
<name>D0NXI9_PHYIT</name>
<dbReference type="RefSeq" id="XP_002997951.1">
    <property type="nucleotide sequence ID" value="XM_002997905.1"/>
</dbReference>
<feature type="compositionally biased region" description="Basic residues" evidence="1">
    <location>
        <begin position="295"/>
        <end position="310"/>
    </location>
</feature>
<dbReference type="eggNOG" id="ENOG502SX6Y">
    <property type="taxonomic scope" value="Eukaryota"/>
</dbReference>
<evidence type="ECO:0000313" key="3">
    <source>
        <dbReference type="Proteomes" id="UP000006643"/>
    </source>
</evidence>
<dbReference type="InParanoid" id="D0NXI9"/>
<dbReference type="VEuPathDB" id="FungiDB:PITG_18020"/>